<dbReference type="SMART" id="SM01187">
    <property type="entry name" value="Elicitin"/>
    <property type="match status" value="1"/>
</dbReference>
<evidence type="ECO:0000256" key="5">
    <source>
        <dbReference type="ARBA" id="ARBA00023157"/>
    </source>
</evidence>
<dbReference type="GO" id="GO:0005576">
    <property type="term" value="C:extracellular region"/>
    <property type="evidence" value="ECO:0007669"/>
    <property type="project" value="UniProtKB-SubCell"/>
</dbReference>
<comment type="subcellular location">
    <subcellularLocation>
        <location evidence="1">Secreted</location>
    </subcellularLocation>
</comment>
<dbReference type="InterPro" id="IPR011009">
    <property type="entry name" value="Kinase-like_dom_sf"/>
</dbReference>
<organism evidence="7 8">
    <name type="scientific">Phytophthora megakarya</name>
    <dbReference type="NCBI Taxonomy" id="4795"/>
    <lineage>
        <taxon>Eukaryota</taxon>
        <taxon>Sar</taxon>
        <taxon>Stramenopiles</taxon>
        <taxon>Oomycota</taxon>
        <taxon>Peronosporomycetes</taxon>
        <taxon>Peronosporales</taxon>
        <taxon>Peronosporaceae</taxon>
        <taxon>Phytophthora</taxon>
    </lineage>
</organism>
<evidence type="ECO:0000313" key="8">
    <source>
        <dbReference type="Proteomes" id="UP000198211"/>
    </source>
</evidence>
<dbReference type="SUPFAM" id="SSF56112">
    <property type="entry name" value="Protein kinase-like (PK-like)"/>
    <property type="match status" value="1"/>
</dbReference>
<dbReference type="InterPro" id="IPR002200">
    <property type="entry name" value="Elicitin"/>
</dbReference>
<keyword evidence="8" id="KW-1185">Reference proteome</keyword>
<dbReference type="Gene3D" id="1.10.239.10">
    <property type="entry name" value="Elicitin domain"/>
    <property type="match status" value="1"/>
</dbReference>
<accession>A0A225V3T3</accession>
<keyword evidence="5" id="KW-1015">Disulfide bond</keyword>
<evidence type="ECO:0000313" key="7">
    <source>
        <dbReference type="EMBL" id="OWY99607.1"/>
    </source>
</evidence>
<evidence type="ECO:0000256" key="6">
    <source>
        <dbReference type="SAM" id="MobiDB-lite"/>
    </source>
</evidence>
<evidence type="ECO:0000256" key="1">
    <source>
        <dbReference type="ARBA" id="ARBA00004613"/>
    </source>
</evidence>
<dbReference type="Pfam" id="PF00964">
    <property type="entry name" value="Elicitin"/>
    <property type="match status" value="1"/>
</dbReference>
<feature type="region of interest" description="Disordered" evidence="6">
    <location>
        <begin position="195"/>
        <end position="217"/>
    </location>
</feature>
<evidence type="ECO:0000256" key="3">
    <source>
        <dbReference type="ARBA" id="ARBA00022525"/>
    </source>
</evidence>
<dbReference type="Proteomes" id="UP000198211">
    <property type="component" value="Unassembled WGS sequence"/>
</dbReference>
<dbReference type="OrthoDB" id="129589at2759"/>
<comment type="caution">
    <text evidence="7">The sequence shown here is derived from an EMBL/GenBank/DDBJ whole genome shotgun (WGS) entry which is preliminary data.</text>
</comment>
<evidence type="ECO:0000256" key="4">
    <source>
        <dbReference type="ARBA" id="ARBA00022978"/>
    </source>
</evidence>
<dbReference type="SUPFAM" id="SSF48647">
    <property type="entry name" value="Fungal elicitin"/>
    <property type="match status" value="1"/>
</dbReference>
<name>A0A225V3T3_9STRA</name>
<protein>
    <submittedName>
        <fullName evidence="7">Elicitin</fullName>
    </submittedName>
</protein>
<reference evidence="8" key="1">
    <citation type="submission" date="2017-03" db="EMBL/GenBank/DDBJ databases">
        <title>Phytopthora megakarya and P. palmivora, two closely related causual agents of cacao black pod achieved similar genome size and gene model numbers by different mechanisms.</title>
        <authorList>
            <person name="Ali S."/>
            <person name="Shao J."/>
            <person name="Larry D.J."/>
            <person name="Kronmiller B."/>
            <person name="Shen D."/>
            <person name="Strem M.D."/>
            <person name="Melnick R.L."/>
            <person name="Guiltinan M.J."/>
            <person name="Tyler B.M."/>
            <person name="Meinhardt L.W."/>
            <person name="Bailey B.A."/>
        </authorList>
    </citation>
    <scope>NUCLEOTIDE SEQUENCE [LARGE SCALE GENOMIC DNA]</scope>
    <source>
        <strain evidence="8">zdho120</strain>
    </source>
</reference>
<evidence type="ECO:0000256" key="2">
    <source>
        <dbReference type="ARBA" id="ARBA00009544"/>
    </source>
</evidence>
<dbReference type="AlphaFoldDB" id="A0A225V3T3"/>
<keyword evidence="3" id="KW-0964">Secreted</keyword>
<proteinExistence type="inferred from homology"/>
<dbReference type="EMBL" id="NBNE01008324">
    <property type="protein sequence ID" value="OWY99607.1"/>
    <property type="molecule type" value="Genomic_DNA"/>
</dbReference>
<dbReference type="InterPro" id="IPR036470">
    <property type="entry name" value="Elicitin_sf"/>
</dbReference>
<keyword evidence="4" id="KW-0928">Hypersensitive response elicitation</keyword>
<dbReference type="GO" id="GO:0052040">
    <property type="term" value="P:symbiont-mediated perturbation of host programmed cell death"/>
    <property type="evidence" value="ECO:0007669"/>
    <property type="project" value="UniProtKB-KW"/>
</dbReference>
<gene>
    <name evidence="7" type="ORF">PHMEG_00029365</name>
</gene>
<dbReference type="STRING" id="4795.A0A225V3T3"/>
<sequence length="234" mass="25044">MMQLLSMGKLRLLFSEVTDPEMVQFVESCASLNPDERPTAAEVLYFFQMARNYCPANIPLVFGYNGSASPLLESAHFQDCSHSINCHLEGMFFASLVLVAALSATVDAVSCNASEAAELLTTTDSVTCSSDSGYTFSSLTTPSNAEMAVMCSSAECLSILSQWKDLEPSECTIGTFERYADLIAPVTNYCAANSTSASSDSESTINSASQSSSASLSNLRIELEIQVSTSDDNK</sequence>
<comment type="similarity">
    <text evidence="2">Belongs to the elicitin family.</text>
</comment>